<dbReference type="RefSeq" id="WP_013712272.1">
    <property type="nucleotide sequence ID" value="NC_015408.1"/>
</dbReference>
<evidence type="ECO:0000313" key="2">
    <source>
        <dbReference type="Proteomes" id="UP000008305"/>
    </source>
</evidence>
<dbReference type="EMBL" id="CP002608">
    <property type="protein sequence ID" value="AEB41194.1"/>
    <property type="molecule type" value="Genomic_DNA"/>
</dbReference>
<reference evidence="1 2" key="1">
    <citation type="journal article" date="2011" name="J. Bacteriol.">
        <title>Genome sequence of the obligate intracellular animal pathogen Chlamydia pecorum E58.</title>
        <authorList>
            <person name="Mojica S."/>
            <person name="Huot Creasy H."/>
            <person name="Daugherty S."/>
            <person name="Read T.D."/>
            <person name="Kim T."/>
            <person name="Kaltenboeck B."/>
            <person name="Bavoil P."/>
            <person name="Myers G.S."/>
        </authorList>
    </citation>
    <scope>NUCLEOTIDE SEQUENCE [LARGE SCALE GENOMIC DNA]</scope>
    <source>
        <strain evidence="1 2">E58</strain>
    </source>
</reference>
<dbReference type="KEGG" id="cpm:G5S_0176"/>
<gene>
    <name evidence="1" type="ordered locus">G5S_0176</name>
</gene>
<dbReference type="GeneID" id="99718230"/>
<proteinExistence type="predicted"/>
<dbReference type="Proteomes" id="UP000008305">
    <property type="component" value="Chromosome"/>
</dbReference>
<evidence type="ECO:0000313" key="1">
    <source>
        <dbReference type="EMBL" id="AEB41194.1"/>
    </source>
</evidence>
<keyword evidence="2" id="KW-1185">Reference proteome</keyword>
<protein>
    <submittedName>
        <fullName evidence="1">Uncharacterized protein</fullName>
    </submittedName>
</protein>
<organism evidence="1 2">
    <name type="scientific">Chlamydia pecorum (strain ATCC VR-628 / DSM 29919 / E58)</name>
    <name type="common">Chlamydophila pecorum</name>
    <dbReference type="NCBI Taxonomy" id="331635"/>
    <lineage>
        <taxon>Bacteria</taxon>
        <taxon>Pseudomonadati</taxon>
        <taxon>Chlamydiota</taxon>
        <taxon>Chlamydiia</taxon>
        <taxon>Chlamydiales</taxon>
        <taxon>Chlamydiaceae</taxon>
        <taxon>Chlamydia/Chlamydophila group</taxon>
        <taxon>Chlamydia</taxon>
    </lineage>
</organism>
<accession>A0AA34RCJ1</accession>
<dbReference type="AlphaFoldDB" id="A0AA34RCJ1"/>
<sequence>MGNVIFVVVFGVLCGALLGSYLQLYYAISNVSLAWKVLANHALAKRQALVSLAQLLQQDASKIEKEIAFLSEHSSIPWRKFLRNGYTILFAFREMEESLPQFLAELLDSLDSCENQRQALLWIENFWARENLFSFEIAAYEQAVEKYLKLRRQGSLWCAQHLFRFLDLPEIRLSR</sequence>
<name>A0AA34RCJ1_CHLPE</name>